<evidence type="ECO:0000256" key="1">
    <source>
        <dbReference type="SAM" id="MobiDB-lite"/>
    </source>
</evidence>
<proteinExistence type="predicted"/>
<feature type="region of interest" description="Disordered" evidence="1">
    <location>
        <begin position="78"/>
        <end position="104"/>
    </location>
</feature>
<comment type="caution">
    <text evidence="2">The sequence shown here is derived from an EMBL/GenBank/DDBJ whole genome shotgun (WGS) entry which is preliminary data.</text>
</comment>
<dbReference type="InterPro" id="IPR013784">
    <property type="entry name" value="Carb-bd-like_fold"/>
</dbReference>
<gene>
    <name evidence="2" type="ORF">KC729_17235</name>
</gene>
<dbReference type="EMBL" id="JAGQHR010000693">
    <property type="protein sequence ID" value="MCA9729435.1"/>
    <property type="molecule type" value="Genomic_DNA"/>
</dbReference>
<dbReference type="SUPFAM" id="SSF56935">
    <property type="entry name" value="Porins"/>
    <property type="match status" value="1"/>
</dbReference>
<dbReference type="SUPFAM" id="SSF49452">
    <property type="entry name" value="Starch-binding domain-like"/>
    <property type="match status" value="1"/>
</dbReference>
<feature type="non-terminal residue" evidence="2">
    <location>
        <position position="269"/>
    </location>
</feature>
<dbReference type="AlphaFoldDB" id="A0A956M175"/>
<accession>A0A956M175</accession>
<reference evidence="2" key="1">
    <citation type="submission" date="2020-04" db="EMBL/GenBank/DDBJ databases">
        <authorList>
            <person name="Zhang T."/>
        </authorList>
    </citation>
    <scope>NUCLEOTIDE SEQUENCE</scope>
    <source>
        <strain evidence="2">HKST-UBA01</strain>
    </source>
</reference>
<evidence type="ECO:0000313" key="2">
    <source>
        <dbReference type="EMBL" id="MCA9729435.1"/>
    </source>
</evidence>
<organism evidence="2 3">
    <name type="scientific">Eiseniibacteriota bacterium</name>
    <dbReference type="NCBI Taxonomy" id="2212470"/>
    <lineage>
        <taxon>Bacteria</taxon>
        <taxon>Candidatus Eiseniibacteriota</taxon>
    </lineage>
</organism>
<evidence type="ECO:0000313" key="3">
    <source>
        <dbReference type="Proteomes" id="UP000697710"/>
    </source>
</evidence>
<dbReference type="InterPro" id="IPR013783">
    <property type="entry name" value="Ig-like_fold"/>
</dbReference>
<name>A0A956M175_UNCEI</name>
<dbReference type="Gene3D" id="2.60.40.10">
    <property type="entry name" value="Immunoglobulins"/>
    <property type="match status" value="1"/>
</dbReference>
<dbReference type="GO" id="GO:0030246">
    <property type="term" value="F:carbohydrate binding"/>
    <property type="evidence" value="ECO:0007669"/>
    <property type="project" value="InterPro"/>
</dbReference>
<protein>
    <submittedName>
        <fullName evidence="2">Uncharacterized protein</fullName>
    </submittedName>
</protein>
<dbReference type="Proteomes" id="UP000697710">
    <property type="component" value="Unassembled WGS sequence"/>
</dbReference>
<reference evidence="2" key="2">
    <citation type="journal article" date="2021" name="Microbiome">
        <title>Successional dynamics and alternative stable states in a saline activated sludge microbial community over 9 years.</title>
        <authorList>
            <person name="Wang Y."/>
            <person name="Ye J."/>
            <person name="Ju F."/>
            <person name="Liu L."/>
            <person name="Boyd J.A."/>
            <person name="Deng Y."/>
            <person name="Parks D.H."/>
            <person name="Jiang X."/>
            <person name="Yin X."/>
            <person name="Woodcroft B.J."/>
            <person name="Tyson G.W."/>
            <person name="Hugenholtz P."/>
            <person name="Polz M.F."/>
            <person name="Zhang T."/>
        </authorList>
    </citation>
    <scope>NUCLEOTIDE SEQUENCE</scope>
    <source>
        <strain evidence="2">HKST-UBA01</strain>
    </source>
</reference>
<sequence>MRFVEIVCCLVLVGWPVSDTAVQAQSPGAAEPDARSRVGTPVPDAASRCDRALSVAVADSATTLPISQVAVRLHPLGRETGSASGADPRHRDEPAVGASPRTRTAFTDPNGIARFADLCPGSYEIETIHVGYLPHRATVSIPRAPENSPGTDGAASLRLALTSRVYAMEEVDVRAETVAPLVSLERSSHLLPSEPVKPFVSYGLADAIALVPGVLVSGERIFFRGVATEHVATTIDGVPARDPITGDWILPPPQAVAGAELIASTVVET</sequence>